<gene>
    <name evidence="1" type="ORF">IFM89_034718</name>
</gene>
<dbReference type="Proteomes" id="UP000631114">
    <property type="component" value="Unassembled WGS sequence"/>
</dbReference>
<dbReference type="AlphaFoldDB" id="A0A835H985"/>
<comment type="caution">
    <text evidence="1">The sequence shown here is derived from an EMBL/GenBank/DDBJ whole genome shotgun (WGS) entry which is preliminary data.</text>
</comment>
<organism evidence="1 2">
    <name type="scientific">Coptis chinensis</name>
    <dbReference type="NCBI Taxonomy" id="261450"/>
    <lineage>
        <taxon>Eukaryota</taxon>
        <taxon>Viridiplantae</taxon>
        <taxon>Streptophyta</taxon>
        <taxon>Embryophyta</taxon>
        <taxon>Tracheophyta</taxon>
        <taxon>Spermatophyta</taxon>
        <taxon>Magnoliopsida</taxon>
        <taxon>Ranunculales</taxon>
        <taxon>Ranunculaceae</taxon>
        <taxon>Coptidoideae</taxon>
        <taxon>Coptis</taxon>
    </lineage>
</organism>
<dbReference type="InterPro" id="IPR027516">
    <property type="entry name" value="EIF3C"/>
</dbReference>
<dbReference type="GO" id="GO:0031369">
    <property type="term" value="F:translation initiation factor binding"/>
    <property type="evidence" value="ECO:0007669"/>
    <property type="project" value="InterPro"/>
</dbReference>
<reference evidence="1 2" key="1">
    <citation type="submission" date="2020-10" db="EMBL/GenBank/DDBJ databases">
        <title>The Coptis chinensis genome and diversification of protoberbering-type alkaloids.</title>
        <authorList>
            <person name="Wang B."/>
            <person name="Shu S."/>
            <person name="Song C."/>
            <person name="Liu Y."/>
        </authorList>
    </citation>
    <scope>NUCLEOTIDE SEQUENCE [LARGE SCALE GENOMIC DNA]</scope>
    <source>
        <strain evidence="1">HL-2020</strain>
        <tissue evidence="1">Leaf</tissue>
    </source>
</reference>
<protein>
    <recommendedName>
        <fullName evidence="3">Pentatricopeptide repeat-containing protein</fullName>
    </recommendedName>
</protein>
<keyword evidence="2" id="KW-1185">Reference proteome</keyword>
<dbReference type="GO" id="GO:0005852">
    <property type="term" value="C:eukaryotic translation initiation factor 3 complex"/>
    <property type="evidence" value="ECO:0007669"/>
    <property type="project" value="InterPro"/>
</dbReference>
<evidence type="ECO:0000313" key="2">
    <source>
        <dbReference type="Proteomes" id="UP000631114"/>
    </source>
</evidence>
<evidence type="ECO:0008006" key="3">
    <source>
        <dbReference type="Google" id="ProtNLM"/>
    </source>
</evidence>
<evidence type="ECO:0000313" key="1">
    <source>
        <dbReference type="EMBL" id="KAF9594735.1"/>
    </source>
</evidence>
<dbReference type="OrthoDB" id="29647at2759"/>
<dbReference type="EMBL" id="JADFTS010000008">
    <property type="protein sequence ID" value="KAF9594735.1"/>
    <property type="molecule type" value="Genomic_DNA"/>
</dbReference>
<dbReference type="GO" id="GO:0003743">
    <property type="term" value="F:translation initiation factor activity"/>
    <property type="evidence" value="ECO:0007669"/>
    <property type="project" value="InterPro"/>
</dbReference>
<dbReference type="GO" id="GO:0003723">
    <property type="term" value="F:RNA binding"/>
    <property type="evidence" value="ECO:0007669"/>
    <property type="project" value="InterPro"/>
</dbReference>
<proteinExistence type="predicted"/>
<sequence length="87" mass="10186">MRKGKSISKTFHKLLEESQRLTFTSSPENVFDCIMAASRALSKGDFQKSFKVIKSFGFWRFVENHDYVLEMLKTKIKDEALRICLFT</sequence>
<accession>A0A835H985</accession>
<dbReference type="PANTHER" id="PTHR13937">
    <property type="entry name" value="EUKARYOTIC TRANSLATION INITATION FACTOR 3, SUBUNIT 8 EIF3S8 -RELATED"/>
    <property type="match status" value="1"/>
</dbReference>
<dbReference type="PANTHER" id="PTHR13937:SF0">
    <property type="entry name" value="EUKARYOTIC TRANSLATION INITIATION FACTOR 3 SUBUNIT C-RELATED"/>
    <property type="match status" value="1"/>
</dbReference>
<name>A0A835H985_9MAGN</name>